<evidence type="ECO:0000313" key="5">
    <source>
        <dbReference type="EMBL" id="KAL0451969.1"/>
    </source>
</evidence>
<comment type="caution">
    <text evidence="5">The sequence shown here is derived from an EMBL/GenBank/DDBJ whole genome shotgun (WGS) entry which is preliminary data.</text>
</comment>
<sequence>MFVQIFQLDVDGVALRLMPEASQIRNALTERKKTGIPDESFAGVPVFQLFNVILVEITETSRRGQMAVLVRIHVLESPPSKCYRINGGDNRSPGVTGGLFCLAAEYIFRPCGVSGFTQPSTRLRTSQSIPTVRRVSSTLRLASATSERIPTRHRVPVRSPIRNAHVRSRLSARSP</sequence>
<evidence type="ECO:0000256" key="1">
    <source>
        <dbReference type="ARBA" id="ARBA00004229"/>
    </source>
</evidence>
<feature type="region of interest" description="Disordered" evidence="4">
    <location>
        <begin position="143"/>
        <end position="175"/>
    </location>
</feature>
<evidence type="ECO:0000256" key="4">
    <source>
        <dbReference type="SAM" id="MobiDB-lite"/>
    </source>
</evidence>
<proteinExistence type="predicted"/>
<dbReference type="PANTHER" id="PTHR33926">
    <property type="entry name" value="PROTEIN TIC 22, CHLOROPLASTIC"/>
    <property type="match status" value="1"/>
</dbReference>
<dbReference type="EMBL" id="JACGWN010000004">
    <property type="protein sequence ID" value="KAL0451969.1"/>
    <property type="molecule type" value="Genomic_DNA"/>
</dbReference>
<dbReference type="GO" id="GO:0009507">
    <property type="term" value="C:chloroplast"/>
    <property type="evidence" value="ECO:0007669"/>
    <property type="project" value="UniProtKB-SubCell"/>
</dbReference>
<organism evidence="5">
    <name type="scientific">Sesamum latifolium</name>
    <dbReference type="NCBI Taxonomy" id="2727402"/>
    <lineage>
        <taxon>Eukaryota</taxon>
        <taxon>Viridiplantae</taxon>
        <taxon>Streptophyta</taxon>
        <taxon>Embryophyta</taxon>
        <taxon>Tracheophyta</taxon>
        <taxon>Spermatophyta</taxon>
        <taxon>Magnoliopsida</taxon>
        <taxon>eudicotyledons</taxon>
        <taxon>Gunneridae</taxon>
        <taxon>Pentapetalae</taxon>
        <taxon>asterids</taxon>
        <taxon>lamiids</taxon>
        <taxon>Lamiales</taxon>
        <taxon>Pedaliaceae</taxon>
        <taxon>Sesamum</taxon>
    </lineage>
</organism>
<dbReference type="PANTHER" id="PTHR33926:SF1">
    <property type="entry name" value="PROTEIN TIC 22-LIKE, CHLOROPLASTIC"/>
    <property type="match status" value="1"/>
</dbReference>
<name>A0AAW2XD12_9LAMI</name>
<dbReference type="InterPro" id="IPR007378">
    <property type="entry name" value="Tic22-like"/>
</dbReference>
<keyword evidence="3" id="KW-0934">Plastid</keyword>
<reference evidence="5" key="2">
    <citation type="journal article" date="2024" name="Plant">
        <title>Genomic evolution and insights into agronomic trait innovations of Sesamum species.</title>
        <authorList>
            <person name="Miao H."/>
            <person name="Wang L."/>
            <person name="Qu L."/>
            <person name="Liu H."/>
            <person name="Sun Y."/>
            <person name="Le M."/>
            <person name="Wang Q."/>
            <person name="Wei S."/>
            <person name="Zheng Y."/>
            <person name="Lin W."/>
            <person name="Duan Y."/>
            <person name="Cao H."/>
            <person name="Xiong S."/>
            <person name="Wang X."/>
            <person name="Wei L."/>
            <person name="Li C."/>
            <person name="Ma Q."/>
            <person name="Ju M."/>
            <person name="Zhao R."/>
            <person name="Li G."/>
            <person name="Mu C."/>
            <person name="Tian Q."/>
            <person name="Mei H."/>
            <person name="Zhang T."/>
            <person name="Gao T."/>
            <person name="Zhang H."/>
        </authorList>
    </citation>
    <scope>NUCLEOTIDE SEQUENCE</scope>
    <source>
        <strain evidence="5">KEN1</strain>
    </source>
</reference>
<keyword evidence="2" id="KW-0150">Chloroplast</keyword>
<dbReference type="AlphaFoldDB" id="A0AAW2XD12"/>
<accession>A0AAW2XD12</accession>
<reference evidence="5" key="1">
    <citation type="submission" date="2020-06" db="EMBL/GenBank/DDBJ databases">
        <authorList>
            <person name="Li T."/>
            <person name="Hu X."/>
            <person name="Zhang T."/>
            <person name="Song X."/>
            <person name="Zhang H."/>
            <person name="Dai N."/>
            <person name="Sheng W."/>
            <person name="Hou X."/>
            <person name="Wei L."/>
        </authorList>
    </citation>
    <scope>NUCLEOTIDE SEQUENCE</scope>
    <source>
        <strain evidence="5">KEN1</strain>
        <tissue evidence="5">Leaf</tissue>
    </source>
</reference>
<evidence type="ECO:0000256" key="3">
    <source>
        <dbReference type="ARBA" id="ARBA00022640"/>
    </source>
</evidence>
<dbReference type="GO" id="GO:0015031">
    <property type="term" value="P:protein transport"/>
    <property type="evidence" value="ECO:0007669"/>
    <property type="project" value="InterPro"/>
</dbReference>
<comment type="subcellular location">
    <subcellularLocation>
        <location evidence="1">Plastid</location>
        <location evidence="1">Chloroplast</location>
    </subcellularLocation>
</comment>
<protein>
    <submittedName>
        <fullName evidence="5">Protein -like, chloroplastic</fullName>
    </submittedName>
</protein>
<dbReference type="Pfam" id="PF04278">
    <property type="entry name" value="Tic22"/>
    <property type="match status" value="1"/>
</dbReference>
<evidence type="ECO:0000256" key="2">
    <source>
        <dbReference type="ARBA" id="ARBA00022528"/>
    </source>
</evidence>
<gene>
    <name evidence="5" type="ORF">Slati_1175000</name>
</gene>
<feature type="compositionally biased region" description="Basic residues" evidence="4">
    <location>
        <begin position="164"/>
        <end position="175"/>
    </location>
</feature>